<name>A0A4Z2HCL1_9TELE</name>
<proteinExistence type="predicted"/>
<organism evidence="1 2">
    <name type="scientific">Liparis tanakae</name>
    <name type="common">Tanaka's snailfish</name>
    <dbReference type="NCBI Taxonomy" id="230148"/>
    <lineage>
        <taxon>Eukaryota</taxon>
        <taxon>Metazoa</taxon>
        <taxon>Chordata</taxon>
        <taxon>Craniata</taxon>
        <taxon>Vertebrata</taxon>
        <taxon>Euteleostomi</taxon>
        <taxon>Actinopterygii</taxon>
        <taxon>Neopterygii</taxon>
        <taxon>Teleostei</taxon>
        <taxon>Neoteleostei</taxon>
        <taxon>Acanthomorphata</taxon>
        <taxon>Eupercaria</taxon>
        <taxon>Perciformes</taxon>
        <taxon>Cottioidei</taxon>
        <taxon>Cottales</taxon>
        <taxon>Liparidae</taxon>
        <taxon>Liparis</taxon>
    </lineage>
</organism>
<evidence type="ECO:0000313" key="2">
    <source>
        <dbReference type="Proteomes" id="UP000314294"/>
    </source>
</evidence>
<dbReference type="Proteomes" id="UP000314294">
    <property type="component" value="Unassembled WGS sequence"/>
</dbReference>
<accession>A0A4Z2HCL1</accession>
<protein>
    <submittedName>
        <fullName evidence="1">Uncharacterized protein</fullName>
    </submittedName>
</protein>
<dbReference type="AlphaFoldDB" id="A0A4Z2HCL1"/>
<evidence type="ECO:0000313" key="1">
    <source>
        <dbReference type="EMBL" id="TNN63569.1"/>
    </source>
</evidence>
<reference evidence="1 2" key="1">
    <citation type="submission" date="2019-03" db="EMBL/GenBank/DDBJ databases">
        <title>First draft genome of Liparis tanakae, snailfish: a comprehensive survey of snailfish specific genes.</title>
        <authorList>
            <person name="Kim W."/>
            <person name="Song I."/>
            <person name="Jeong J.-H."/>
            <person name="Kim D."/>
            <person name="Kim S."/>
            <person name="Ryu S."/>
            <person name="Song J.Y."/>
            <person name="Lee S.K."/>
        </authorList>
    </citation>
    <scope>NUCLEOTIDE SEQUENCE [LARGE SCALE GENOMIC DNA]</scope>
    <source>
        <tissue evidence="1">Muscle</tissue>
    </source>
</reference>
<dbReference type="EMBL" id="SRLO01000270">
    <property type="protein sequence ID" value="TNN63569.1"/>
    <property type="molecule type" value="Genomic_DNA"/>
</dbReference>
<comment type="caution">
    <text evidence="1">The sequence shown here is derived from an EMBL/GenBank/DDBJ whole genome shotgun (WGS) entry which is preliminary data.</text>
</comment>
<keyword evidence="2" id="KW-1185">Reference proteome</keyword>
<sequence>MELEENTGSPVSVVTADFEDAEKLSAAVERRAASHSPPPHHHVHPITAPRSFLRPSLDPLCAFFAGALDMEAVSRVPSGGAGYTLSDVERRENLSYTLCWQASLKGTLNRDQDLVPYAQRVVRVEGAGAGSSV</sequence>
<gene>
    <name evidence="1" type="ORF">EYF80_026221</name>
</gene>